<dbReference type="Proteomes" id="UP001360560">
    <property type="component" value="Unassembled WGS sequence"/>
</dbReference>
<keyword evidence="2" id="KW-1185">Reference proteome</keyword>
<proteinExistence type="predicted"/>
<sequence length="90" mass="10125">MGPKCFHICSIGIDFVTGFPEVEAGDGSRARYEAMLTVADHLINSCRFIPRRKDVTAKQLLRILWDNKLEQHLEGEKLLAQASLGRAKEL</sequence>
<dbReference type="EMBL" id="BTFZ01000003">
    <property type="protein sequence ID" value="GMM34591.1"/>
    <property type="molecule type" value="Genomic_DNA"/>
</dbReference>
<protein>
    <submittedName>
        <fullName evidence="1">Uncharacterized protein</fullName>
    </submittedName>
</protein>
<gene>
    <name evidence="1" type="ORF">DASC09_019160</name>
</gene>
<evidence type="ECO:0000313" key="2">
    <source>
        <dbReference type="Proteomes" id="UP001360560"/>
    </source>
</evidence>
<dbReference type="RefSeq" id="XP_064851591.1">
    <property type="nucleotide sequence ID" value="XM_064995519.1"/>
</dbReference>
<reference evidence="1 2" key="1">
    <citation type="journal article" date="2023" name="Elife">
        <title>Identification of key yeast species and microbe-microbe interactions impacting larval growth of Drosophila in the wild.</title>
        <authorList>
            <person name="Mure A."/>
            <person name="Sugiura Y."/>
            <person name="Maeda R."/>
            <person name="Honda K."/>
            <person name="Sakurai N."/>
            <person name="Takahashi Y."/>
            <person name="Watada M."/>
            <person name="Katoh T."/>
            <person name="Gotoh A."/>
            <person name="Gotoh Y."/>
            <person name="Taniguchi I."/>
            <person name="Nakamura K."/>
            <person name="Hayashi T."/>
            <person name="Katayama T."/>
            <person name="Uemura T."/>
            <person name="Hattori Y."/>
        </authorList>
    </citation>
    <scope>NUCLEOTIDE SEQUENCE [LARGE SCALE GENOMIC DNA]</scope>
    <source>
        <strain evidence="1 2">SC-9</strain>
    </source>
</reference>
<dbReference type="GeneID" id="90072570"/>
<evidence type="ECO:0000313" key="1">
    <source>
        <dbReference type="EMBL" id="GMM34591.1"/>
    </source>
</evidence>
<name>A0AAV5QIZ8_9ASCO</name>
<comment type="caution">
    <text evidence="1">The sequence shown here is derived from an EMBL/GenBank/DDBJ whole genome shotgun (WGS) entry which is preliminary data.</text>
</comment>
<organism evidence="1 2">
    <name type="scientific">Saccharomycopsis crataegensis</name>
    <dbReference type="NCBI Taxonomy" id="43959"/>
    <lineage>
        <taxon>Eukaryota</taxon>
        <taxon>Fungi</taxon>
        <taxon>Dikarya</taxon>
        <taxon>Ascomycota</taxon>
        <taxon>Saccharomycotina</taxon>
        <taxon>Saccharomycetes</taxon>
        <taxon>Saccharomycopsidaceae</taxon>
        <taxon>Saccharomycopsis</taxon>
    </lineage>
</organism>
<accession>A0AAV5QIZ8</accession>
<dbReference type="AlphaFoldDB" id="A0AAV5QIZ8"/>